<feature type="compositionally biased region" description="Basic and acidic residues" evidence="1">
    <location>
        <begin position="30"/>
        <end position="52"/>
    </location>
</feature>
<accession>A0A1A8DBN8</accession>
<dbReference type="EMBL" id="HAEA01003032">
    <property type="protein sequence ID" value="SBQ31512.1"/>
    <property type="molecule type" value="Transcribed_RNA"/>
</dbReference>
<feature type="region of interest" description="Disordered" evidence="1">
    <location>
        <begin position="1"/>
        <end position="52"/>
    </location>
</feature>
<gene>
    <name evidence="2" type="primary">ZSWIM6</name>
</gene>
<feature type="non-terminal residue" evidence="2">
    <location>
        <position position="52"/>
    </location>
</feature>
<name>A0A1A8DBN8_NOTKA</name>
<dbReference type="AlphaFoldDB" id="A0A1A8DBN8"/>
<sequence>LQRVHRVPQQSQRDVSDGARRTHSVHAVHRQPEADIQGQKEAHDACSREIWL</sequence>
<reference evidence="2" key="2">
    <citation type="submission" date="2016-06" db="EMBL/GenBank/DDBJ databases">
        <title>The genome of a short-lived fish provides insights into sex chromosome evolution and the genetic control of aging.</title>
        <authorList>
            <person name="Reichwald K."/>
            <person name="Felder M."/>
            <person name="Petzold A."/>
            <person name="Koch P."/>
            <person name="Groth M."/>
            <person name="Platzer M."/>
        </authorList>
    </citation>
    <scope>NUCLEOTIDE SEQUENCE</scope>
    <source>
        <tissue evidence="2">Brain</tissue>
    </source>
</reference>
<organism evidence="2">
    <name type="scientific">Nothobranchius kadleci</name>
    <name type="common">African annual killifish</name>
    <dbReference type="NCBI Taxonomy" id="1051664"/>
    <lineage>
        <taxon>Eukaryota</taxon>
        <taxon>Metazoa</taxon>
        <taxon>Chordata</taxon>
        <taxon>Craniata</taxon>
        <taxon>Vertebrata</taxon>
        <taxon>Euteleostomi</taxon>
        <taxon>Actinopterygii</taxon>
        <taxon>Neopterygii</taxon>
        <taxon>Teleostei</taxon>
        <taxon>Neoteleostei</taxon>
        <taxon>Acanthomorphata</taxon>
        <taxon>Ovalentaria</taxon>
        <taxon>Atherinomorphae</taxon>
        <taxon>Cyprinodontiformes</taxon>
        <taxon>Nothobranchiidae</taxon>
        <taxon>Nothobranchius</taxon>
    </lineage>
</organism>
<proteinExistence type="predicted"/>
<protein>
    <submittedName>
        <fullName evidence="2">Zinc finger, SWIM-type containing 6</fullName>
    </submittedName>
</protein>
<evidence type="ECO:0000313" key="2">
    <source>
        <dbReference type="EMBL" id="SBQ31512.1"/>
    </source>
</evidence>
<feature type="non-terminal residue" evidence="2">
    <location>
        <position position="1"/>
    </location>
</feature>
<evidence type="ECO:0000256" key="1">
    <source>
        <dbReference type="SAM" id="MobiDB-lite"/>
    </source>
</evidence>
<reference evidence="2" key="1">
    <citation type="submission" date="2016-05" db="EMBL/GenBank/DDBJ databases">
        <authorList>
            <person name="Lavstsen T."/>
            <person name="Jespersen J.S."/>
        </authorList>
    </citation>
    <scope>NUCLEOTIDE SEQUENCE</scope>
    <source>
        <tissue evidence="2">Brain</tissue>
    </source>
</reference>